<gene>
    <name evidence="2" type="ORF">GMARGA_LOCUS30525</name>
</gene>
<keyword evidence="3" id="KW-1185">Reference proteome</keyword>
<feature type="region of interest" description="Disordered" evidence="1">
    <location>
        <begin position="28"/>
        <end position="73"/>
    </location>
</feature>
<comment type="caution">
    <text evidence="2">The sequence shown here is derived from an EMBL/GenBank/DDBJ whole genome shotgun (WGS) entry which is preliminary data.</text>
</comment>
<proteinExistence type="predicted"/>
<feature type="compositionally biased region" description="Polar residues" evidence="1">
    <location>
        <begin position="28"/>
        <end position="39"/>
    </location>
</feature>
<name>A0ABN7WH36_GIGMA</name>
<accession>A0ABN7WH36</accession>
<protein>
    <submittedName>
        <fullName evidence="2">42327_t:CDS:1</fullName>
    </submittedName>
</protein>
<evidence type="ECO:0000256" key="1">
    <source>
        <dbReference type="SAM" id="MobiDB-lite"/>
    </source>
</evidence>
<dbReference type="EMBL" id="CAJVQB010043210">
    <property type="protein sequence ID" value="CAG8831006.1"/>
    <property type="molecule type" value="Genomic_DNA"/>
</dbReference>
<evidence type="ECO:0000313" key="3">
    <source>
        <dbReference type="Proteomes" id="UP000789901"/>
    </source>
</evidence>
<organism evidence="2 3">
    <name type="scientific">Gigaspora margarita</name>
    <dbReference type="NCBI Taxonomy" id="4874"/>
    <lineage>
        <taxon>Eukaryota</taxon>
        <taxon>Fungi</taxon>
        <taxon>Fungi incertae sedis</taxon>
        <taxon>Mucoromycota</taxon>
        <taxon>Glomeromycotina</taxon>
        <taxon>Glomeromycetes</taxon>
        <taxon>Diversisporales</taxon>
        <taxon>Gigasporaceae</taxon>
        <taxon>Gigaspora</taxon>
    </lineage>
</organism>
<evidence type="ECO:0000313" key="2">
    <source>
        <dbReference type="EMBL" id="CAG8831006.1"/>
    </source>
</evidence>
<dbReference type="Proteomes" id="UP000789901">
    <property type="component" value="Unassembled WGS sequence"/>
</dbReference>
<sequence>MISNQAIARKHKFYIQNRKILLLVNNASSHRLLKQNNTNDTKEPKGSEVPKEPKTPEEPKESEEPKKLFQKRS</sequence>
<reference evidence="2 3" key="1">
    <citation type="submission" date="2021-06" db="EMBL/GenBank/DDBJ databases">
        <authorList>
            <person name="Kallberg Y."/>
            <person name="Tangrot J."/>
            <person name="Rosling A."/>
        </authorList>
    </citation>
    <scope>NUCLEOTIDE SEQUENCE [LARGE SCALE GENOMIC DNA]</scope>
    <source>
        <strain evidence="2 3">120-4 pot B 10/14</strain>
    </source>
</reference>
<feature type="compositionally biased region" description="Basic and acidic residues" evidence="1">
    <location>
        <begin position="40"/>
        <end position="67"/>
    </location>
</feature>